<name>A0A379DDW4_9FIRM</name>
<feature type="domain" description="Sporulation stage II protein D amidase enhancer LytB N-terminal" evidence="2">
    <location>
        <begin position="114"/>
        <end position="202"/>
    </location>
</feature>
<dbReference type="Pfam" id="PF08486">
    <property type="entry name" value="SpoIID"/>
    <property type="match status" value="1"/>
</dbReference>
<dbReference type="Proteomes" id="UP000254777">
    <property type="component" value="Unassembled WGS sequence"/>
</dbReference>
<feature type="chain" id="PRO_5016830355" evidence="1">
    <location>
        <begin position="21"/>
        <end position="367"/>
    </location>
</feature>
<proteinExistence type="predicted"/>
<gene>
    <name evidence="3" type="primary">lytB</name>
    <name evidence="3" type="ORF">NCTC11088_01956</name>
</gene>
<accession>A0A379DDW4</accession>
<dbReference type="PANTHER" id="PTHR30032">
    <property type="entry name" value="N-ACETYLMURAMOYL-L-ALANINE AMIDASE-RELATED"/>
    <property type="match status" value="1"/>
</dbReference>
<sequence length="367" mass="41500">MKRLFLILALIFILPAKAYAEDNYFEIKIGNSANKFELSSDKNFHLVDKDLNEIHDLGVKNISAEFVDGKIILKSGDKVLSENFPAKGEFKLSSESYIKLKNKYRGYFHFEVENNKLNAINYIELEDYLKGVVNNELDYSHPMESLKTQAITSRTFAMSNKNKYIKKGYNLTDTTSSQVYRGQSSEHEKTTKAVDETKGMYLAINSKPISAIFGASSGGVIADAKEVWGGDYSYLKRKEDPYSDDYKWSLKFSKEEFINKIKSKYPLTDIYSINILEIDSSGRVKQLEILGDKTYNIKASELRSFLGAAKMKSTLYAVQTENDIVFNGKGYGHGVGLSQYGAVNMAKEGKGYEEILQFYFPGTTLVK</sequence>
<dbReference type="PANTHER" id="PTHR30032:SF4">
    <property type="entry name" value="AMIDASE ENHANCER"/>
    <property type="match status" value="1"/>
</dbReference>
<evidence type="ECO:0000256" key="1">
    <source>
        <dbReference type="SAM" id="SignalP"/>
    </source>
</evidence>
<dbReference type="GO" id="GO:0030435">
    <property type="term" value="P:sporulation resulting in formation of a cellular spore"/>
    <property type="evidence" value="ECO:0007669"/>
    <property type="project" value="InterPro"/>
</dbReference>
<evidence type="ECO:0000313" key="4">
    <source>
        <dbReference type="Proteomes" id="UP000254777"/>
    </source>
</evidence>
<dbReference type="AlphaFoldDB" id="A0A379DDW4"/>
<evidence type="ECO:0000313" key="3">
    <source>
        <dbReference type="EMBL" id="SUB76144.1"/>
    </source>
</evidence>
<dbReference type="InterPro" id="IPR051922">
    <property type="entry name" value="Bact_Sporulation_Assoc"/>
</dbReference>
<organism evidence="3 4">
    <name type="scientific">Peptoniphilus indolicus</name>
    <dbReference type="NCBI Taxonomy" id="33030"/>
    <lineage>
        <taxon>Bacteria</taxon>
        <taxon>Bacillati</taxon>
        <taxon>Bacillota</taxon>
        <taxon>Tissierellia</taxon>
        <taxon>Tissierellales</taxon>
        <taxon>Peptoniphilaceae</taxon>
        <taxon>Peptoniphilus</taxon>
    </lineage>
</organism>
<dbReference type="NCBIfam" id="TIGR02669">
    <property type="entry name" value="SpoIID_LytB"/>
    <property type="match status" value="1"/>
</dbReference>
<dbReference type="InterPro" id="IPR013486">
    <property type="entry name" value="SpoIID/LytB"/>
</dbReference>
<dbReference type="EMBL" id="UGTH01000001">
    <property type="protein sequence ID" value="SUB76144.1"/>
    <property type="molecule type" value="Genomic_DNA"/>
</dbReference>
<dbReference type="InterPro" id="IPR013693">
    <property type="entry name" value="SpoIID/LytB_N"/>
</dbReference>
<dbReference type="GO" id="GO:0030288">
    <property type="term" value="C:outer membrane-bounded periplasmic space"/>
    <property type="evidence" value="ECO:0007669"/>
    <property type="project" value="TreeGrafter"/>
</dbReference>
<keyword evidence="1" id="KW-0732">Signal</keyword>
<evidence type="ECO:0000259" key="2">
    <source>
        <dbReference type="Pfam" id="PF08486"/>
    </source>
</evidence>
<protein>
    <submittedName>
        <fullName evidence="3">Modifier protein of major autolysin</fullName>
    </submittedName>
</protein>
<reference evidence="3 4" key="1">
    <citation type="submission" date="2018-06" db="EMBL/GenBank/DDBJ databases">
        <authorList>
            <consortium name="Pathogen Informatics"/>
            <person name="Doyle S."/>
        </authorList>
    </citation>
    <scope>NUCLEOTIDE SEQUENCE [LARGE SCALE GENOMIC DNA]</scope>
    <source>
        <strain evidence="3 4">NCTC11088</strain>
    </source>
</reference>
<dbReference type="RefSeq" id="WP_115312256.1">
    <property type="nucleotide sequence ID" value="NZ_UGTH01000001.1"/>
</dbReference>
<feature type="signal peptide" evidence="1">
    <location>
        <begin position="1"/>
        <end position="20"/>
    </location>
</feature>